<dbReference type="EMBL" id="JARIHO010000074">
    <property type="protein sequence ID" value="KAJ7311621.1"/>
    <property type="molecule type" value="Genomic_DNA"/>
</dbReference>
<proteinExistence type="predicted"/>
<comment type="caution">
    <text evidence="1">The sequence shown here is derived from an EMBL/GenBank/DDBJ whole genome shotgun (WGS) entry which is preliminary data.</text>
</comment>
<evidence type="ECO:0000313" key="2">
    <source>
        <dbReference type="Proteomes" id="UP001218218"/>
    </source>
</evidence>
<evidence type="ECO:0000313" key="1">
    <source>
        <dbReference type="EMBL" id="KAJ7311621.1"/>
    </source>
</evidence>
<dbReference type="Proteomes" id="UP001218218">
    <property type="component" value="Unassembled WGS sequence"/>
</dbReference>
<accession>A0AAD6Z8R4</accession>
<protein>
    <recommendedName>
        <fullName evidence="3">Reverse transcriptase zinc-binding domain-containing protein</fullName>
    </recommendedName>
</protein>
<sequence length="57" mass="6549">MYTDLSRMQCSVLTQLCMAHVGLNAFLYRFHLALSPECPLCLVPETVTHYLLACPWF</sequence>
<reference evidence="1" key="1">
    <citation type="submission" date="2023-03" db="EMBL/GenBank/DDBJ databases">
        <title>Massive genome expansion in bonnet fungi (Mycena s.s.) driven by repeated elements and novel gene families across ecological guilds.</title>
        <authorList>
            <consortium name="Lawrence Berkeley National Laboratory"/>
            <person name="Harder C.B."/>
            <person name="Miyauchi S."/>
            <person name="Viragh M."/>
            <person name="Kuo A."/>
            <person name="Thoen E."/>
            <person name="Andreopoulos B."/>
            <person name="Lu D."/>
            <person name="Skrede I."/>
            <person name="Drula E."/>
            <person name="Henrissat B."/>
            <person name="Morin E."/>
            <person name="Kohler A."/>
            <person name="Barry K."/>
            <person name="LaButti K."/>
            <person name="Morin E."/>
            <person name="Salamov A."/>
            <person name="Lipzen A."/>
            <person name="Mereny Z."/>
            <person name="Hegedus B."/>
            <person name="Baldrian P."/>
            <person name="Stursova M."/>
            <person name="Weitz H."/>
            <person name="Taylor A."/>
            <person name="Grigoriev I.V."/>
            <person name="Nagy L.G."/>
            <person name="Martin F."/>
            <person name="Kauserud H."/>
        </authorList>
    </citation>
    <scope>NUCLEOTIDE SEQUENCE</scope>
    <source>
        <strain evidence="1">CBHHK002</strain>
    </source>
</reference>
<organism evidence="1 2">
    <name type="scientific">Mycena albidolilacea</name>
    <dbReference type="NCBI Taxonomy" id="1033008"/>
    <lineage>
        <taxon>Eukaryota</taxon>
        <taxon>Fungi</taxon>
        <taxon>Dikarya</taxon>
        <taxon>Basidiomycota</taxon>
        <taxon>Agaricomycotina</taxon>
        <taxon>Agaricomycetes</taxon>
        <taxon>Agaricomycetidae</taxon>
        <taxon>Agaricales</taxon>
        <taxon>Marasmiineae</taxon>
        <taxon>Mycenaceae</taxon>
        <taxon>Mycena</taxon>
    </lineage>
</organism>
<keyword evidence="2" id="KW-1185">Reference proteome</keyword>
<dbReference type="AlphaFoldDB" id="A0AAD6Z8R4"/>
<evidence type="ECO:0008006" key="3">
    <source>
        <dbReference type="Google" id="ProtNLM"/>
    </source>
</evidence>
<gene>
    <name evidence="1" type="ORF">DFH08DRAFT_717948</name>
</gene>
<name>A0AAD6Z8R4_9AGAR</name>